<dbReference type="InterPro" id="IPR036388">
    <property type="entry name" value="WH-like_DNA-bd_sf"/>
</dbReference>
<comment type="caution">
    <text evidence="8">The sequence shown here is derived from an EMBL/GenBank/DDBJ whole genome shotgun (WGS) entry which is preliminary data.</text>
</comment>
<evidence type="ECO:0000256" key="2">
    <source>
        <dbReference type="ARBA" id="ARBA00023015"/>
    </source>
</evidence>
<dbReference type="Gene3D" id="1.10.10.10">
    <property type="entry name" value="Winged helix-like DNA-binding domain superfamily/Winged helix DNA-binding domain"/>
    <property type="match status" value="1"/>
</dbReference>
<dbReference type="Pfam" id="PF20239">
    <property type="entry name" value="DUF6596"/>
    <property type="match status" value="1"/>
</dbReference>
<dbReference type="Pfam" id="PF08281">
    <property type="entry name" value="Sigma70_r4_2"/>
    <property type="match status" value="1"/>
</dbReference>
<reference evidence="8 9" key="1">
    <citation type="submission" date="2020-05" db="EMBL/GenBank/DDBJ databases">
        <title>MicrobeNet Type strains.</title>
        <authorList>
            <person name="Nicholson A.C."/>
        </authorList>
    </citation>
    <scope>NUCLEOTIDE SEQUENCE [LARGE SCALE GENOMIC DNA]</scope>
    <source>
        <strain evidence="8 9">JCM 14282</strain>
    </source>
</reference>
<dbReference type="SUPFAM" id="SSF88659">
    <property type="entry name" value="Sigma3 and sigma4 domains of RNA polymerase sigma factors"/>
    <property type="match status" value="1"/>
</dbReference>
<keyword evidence="9" id="KW-1185">Reference proteome</keyword>
<dbReference type="InterPro" id="IPR013325">
    <property type="entry name" value="RNA_pol_sigma_r2"/>
</dbReference>
<evidence type="ECO:0000259" key="7">
    <source>
        <dbReference type="Pfam" id="PF20239"/>
    </source>
</evidence>
<keyword evidence="2" id="KW-0805">Transcription regulation</keyword>
<dbReference type="Proteomes" id="UP000543598">
    <property type="component" value="Unassembled WGS sequence"/>
</dbReference>
<accession>A0A7Y2LZE3</accession>
<dbReference type="GO" id="GO:0003677">
    <property type="term" value="F:DNA binding"/>
    <property type="evidence" value="ECO:0007669"/>
    <property type="project" value="InterPro"/>
</dbReference>
<dbReference type="InterPro" id="IPR014284">
    <property type="entry name" value="RNA_pol_sigma-70_dom"/>
</dbReference>
<feature type="domain" description="RNA polymerase sigma factor 70 region 4 type 2" evidence="6">
    <location>
        <begin position="121"/>
        <end position="170"/>
    </location>
</feature>
<dbReference type="InterPro" id="IPR013324">
    <property type="entry name" value="RNA_pol_sigma_r3/r4-like"/>
</dbReference>
<dbReference type="Gene3D" id="1.10.1740.10">
    <property type="match status" value="1"/>
</dbReference>
<dbReference type="EMBL" id="JABEMB010000007">
    <property type="protein sequence ID" value="NNH03614.1"/>
    <property type="molecule type" value="Genomic_DNA"/>
</dbReference>
<proteinExistence type="inferred from homology"/>
<evidence type="ECO:0000313" key="8">
    <source>
        <dbReference type="EMBL" id="NNH03614.1"/>
    </source>
</evidence>
<dbReference type="GO" id="GO:0016987">
    <property type="term" value="F:sigma factor activity"/>
    <property type="evidence" value="ECO:0007669"/>
    <property type="project" value="UniProtKB-KW"/>
</dbReference>
<keyword evidence="4" id="KW-0804">Transcription</keyword>
<gene>
    <name evidence="8" type="ORF">HLA99_07105</name>
</gene>
<protein>
    <submittedName>
        <fullName evidence="8">Sigma-70 family RNA polymerase sigma factor</fullName>
    </submittedName>
</protein>
<name>A0A7Y2LZE3_9MICO</name>
<keyword evidence="3" id="KW-0731">Sigma factor</keyword>
<dbReference type="SUPFAM" id="SSF88946">
    <property type="entry name" value="Sigma2 domain of RNA polymerase sigma factors"/>
    <property type="match status" value="1"/>
</dbReference>
<evidence type="ECO:0000259" key="5">
    <source>
        <dbReference type="Pfam" id="PF04542"/>
    </source>
</evidence>
<evidence type="ECO:0000256" key="1">
    <source>
        <dbReference type="ARBA" id="ARBA00010641"/>
    </source>
</evidence>
<organism evidence="8 9">
    <name type="scientific">Microbacterium ulmi</name>
    <dbReference type="NCBI Taxonomy" id="179095"/>
    <lineage>
        <taxon>Bacteria</taxon>
        <taxon>Bacillati</taxon>
        <taxon>Actinomycetota</taxon>
        <taxon>Actinomycetes</taxon>
        <taxon>Micrococcales</taxon>
        <taxon>Microbacteriaceae</taxon>
        <taxon>Microbacterium</taxon>
    </lineage>
</organism>
<dbReference type="AlphaFoldDB" id="A0A7Y2LZE3"/>
<dbReference type="InterPro" id="IPR046531">
    <property type="entry name" value="DUF6596"/>
</dbReference>
<dbReference type="GO" id="GO:0006352">
    <property type="term" value="P:DNA-templated transcription initiation"/>
    <property type="evidence" value="ECO:0007669"/>
    <property type="project" value="InterPro"/>
</dbReference>
<comment type="similarity">
    <text evidence="1">Belongs to the sigma-70 factor family. ECF subfamily.</text>
</comment>
<dbReference type="PANTHER" id="PTHR47756:SF2">
    <property type="entry name" value="BLL6612 PROTEIN"/>
    <property type="match status" value="1"/>
</dbReference>
<feature type="domain" description="DUF6596" evidence="7">
    <location>
        <begin position="188"/>
        <end position="291"/>
    </location>
</feature>
<evidence type="ECO:0000256" key="3">
    <source>
        <dbReference type="ARBA" id="ARBA00023082"/>
    </source>
</evidence>
<evidence type="ECO:0000313" key="9">
    <source>
        <dbReference type="Proteomes" id="UP000543598"/>
    </source>
</evidence>
<dbReference type="PANTHER" id="PTHR47756">
    <property type="entry name" value="BLL6612 PROTEIN-RELATED"/>
    <property type="match status" value="1"/>
</dbReference>
<dbReference type="InterPro" id="IPR007627">
    <property type="entry name" value="RNA_pol_sigma70_r2"/>
</dbReference>
<dbReference type="Pfam" id="PF04542">
    <property type="entry name" value="Sigma70_r2"/>
    <property type="match status" value="1"/>
</dbReference>
<dbReference type="NCBIfam" id="TIGR02937">
    <property type="entry name" value="sigma70-ECF"/>
    <property type="match status" value="1"/>
</dbReference>
<sequence length="422" mass="45617">MNVGEALARAHREEWARIVATIIRVTGDWSLAEDAAQDAFERAAERWPGDGIPSNAGAWLTTVARNAALDRLRRQANEARKLQEVGVMDQLAGGSSAPDAADVVARTWDEDADDRLRLVFTCAHPALAMEARVALTLRTVGGLTTGEIARAFLVPEATMAQRIVRAKRRIAHAGIPYRVPDLAELPERLDGVLAVLYLVFTEGYAATSGGALVRVDLAAEAIRLVRLVLDIVAPDARDEPRALLALMLLQHSRRGARTDAVGDVVPMEDQDRRAWDRDDLAEASALLREAHTVRGGYRVQAEIAAEHAFAPTASATDWARIVQLYDELATFSASPFVALNRAIAIGFARGADAGLAELARIEASGALPGYHLLPAARADLLRRSGRTDAAADAYRTAIALAPTLPERRFLERRLTDLAGLES</sequence>
<dbReference type="InterPro" id="IPR013249">
    <property type="entry name" value="RNA_pol_sigma70_r4_t2"/>
</dbReference>
<evidence type="ECO:0000256" key="4">
    <source>
        <dbReference type="ARBA" id="ARBA00023163"/>
    </source>
</evidence>
<feature type="domain" description="RNA polymerase sigma-70 region 2" evidence="5">
    <location>
        <begin position="18"/>
        <end position="76"/>
    </location>
</feature>
<evidence type="ECO:0000259" key="6">
    <source>
        <dbReference type="Pfam" id="PF08281"/>
    </source>
</evidence>